<proteinExistence type="predicted"/>
<dbReference type="InterPro" id="IPR006127">
    <property type="entry name" value="ZnuA-like"/>
</dbReference>
<name>A0A1H8Q187_9BACI</name>
<reference evidence="1 2" key="1">
    <citation type="submission" date="2016-10" db="EMBL/GenBank/DDBJ databases">
        <authorList>
            <person name="de Groot N.N."/>
        </authorList>
    </citation>
    <scope>NUCLEOTIDE SEQUENCE [LARGE SCALE GENOMIC DNA]</scope>
    <source>
        <strain evidence="1 2">CGMCC 1.10434</strain>
    </source>
</reference>
<sequence length="146" mass="16811">MPEQEAYFTSQFNTLADKLTELDEKFSEAINKYENKKILVTHAAYGYWERDYGIEQIAITGISPTDEPSQRKLTEILDLIENSSINHVIFEQNIQPRVASVIQDEAGLTSLQFHNLEVLTQIDIDNEDDYFTLMNHNISVLEEALQ</sequence>
<dbReference type="OrthoDB" id="9810636at2"/>
<dbReference type="SUPFAM" id="SSF53807">
    <property type="entry name" value="Helical backbone' metal receptor"/>
    <property type="match status" value="1"/>
</dbReference>
<evidence type="ECO:0000313" key="1">
    <source>
        <dbReference type="EMBL" id="SEO47989.1"/>
    </source>
</evidence>
<dbReference type="PANTHER" id="PTHR42953">
    <property type="entry name" value="HIGH-AFFINITY ZINC UPTAKE SYSTEM PROTEIN ZNUA-RELATED"/>
    <property type="match status" value="1"/>
</dbReference>
<gene>
    <name evidence="1" type="ORF">SAMN04488134_1087</name>
</gene>
<dbReference type="InterPro" id="IPR050492">
    <property type="entry name" value="Bact_metal-bind_prot9"/>
</dbReference>
<dbReference type="PANTHER" id="PTHR42953:SF8">
    <property type="entry name" value="ZINT DOMAIN-CONTAINING PROTEIN"/>
    <property type="match status" value="1"/>
</dbReference>
<dbReference type="Proteomes" id="UP000199300">
    <property type="component" value="Unassembled WGS sequence"/>
</dbReference>
<evidence type="ECO:0000313" key="2">
    <source>
        <dbReference type="Proteomes" id="UP000199300"/>
    </source>
</evidence>
<accession>A0A1H8Q187</accession>
<protein>
    <submittedName>
        <fullName evidence="1">Zinc-uptake complex component A, substrate-binding</fullName>
    </submittedName>
</protein>
<dbReference type="EMBL" id="FODJ01000008">
    <property type="protein sequence ID" value="SEO47989.1"/>
    <property type="molecule type" value="Genomic_DNA"/>
</dbReference>
<dbReference type="Pfam" id="PF01297">
    <property type="entry name" value="ZnuA"/>
    <property type="match status" value="1"/>
</dbReference>
<dbReference type="GO" id="GO:0030001">
    <property type="term" value="P:metal ion transport"/>
    <property type="evidence" value="ECO:0007669"/>
    <property type="project" value="InterPro"/>
</dbReference>
<dbReference type="AlphaFoldDB" id="A0A1H8Q187"/>
<dbReference type="Gene3D" id="3.40.50.1980">
    <property type="entry name" value="Nitrogenase molybdenum iron protein domain"/>
    <property type="match status" value="1"/>
</dbReference>
<dbReference type="GO" id="GO:0046872">
    <property type="term" value="F:metal ion binding"/>
    <property type="evidence" value="ECO:0007669"/>
    <property type="project" value="InterPro"/>
</dbReference>
<organism evidence="1 2">
    <name type="scientific">Amphibacillus marinus</name>
    <dbReference type="NCBI Taxonomy" id="872970"/>
    <lineage>
        <taxon>Bacteria</taxon>
        <taxon>Bacillati</taxon>
        <taxon>Bacillota</taxon>
        <taxon>Bacilli</taxon>
        <taxon>Bacillales</taxon>
        <taxon>Bacillaceae</taxon>
        <taxon>Amphibacillus</taxon>
    </lineage>
</organism>
<keyword evidence="2" id="KW-1185">Reference proteome</keyword>
<dbReference type="STRING" id="872970.SAMN04488134_1087"/>